<evidence type="ECO:0000259" key="1">
    <source>
        <dbReference type="PROSITE" id="PS50404"/>
    </source>
</evidence>
<dbReference type="PROSITE" id="PS50405">
    <property type="entry name" value="GST_CTER"/>
    <property type="match status" value="1"/>
</dbReference>
<dbReference type="FunFam" id="1.20.1050.10:FF:000007">
    <property type="entry name" value="Glutathione S-transferase 1-1"/>
    <property type="match status" value="1"/>
</dbReference>
<accession>A0A1J0F586</accession>
<dbReference type="Gene3D" id="3.40.30.10">
    <property type="entry name" value="Glutaredoxin"/>
    <property type="match status" value="1"/>
</dbReference>
<evidence type="ECO:0000259" key="2">
    <source>
        <dbReference type="PROSITE" id="PS50405"/>
    </source>
</evidence>
<dbReference type="GO" id="GO:0004364">
    <property type="term" value="F:glutathione transferase activity"/>
    <property type="evidence" value="ECO:0007669"/>
    <property type="project" value="TreeGrafter"/>
</dbReference>
<dbReference type="PANTHER" id="PTHR43969">
    <property type="entry name" value="GLUTATHIONE S TRANSFERASE D10, ISOFORM A-RELATED"/>
    <property type="match status" value="1"/>
</dbReference>
<dbReference type="AlphaFoldDB" id="A0A1J0F586"/>
<dbReference type="SUPFAM" id="SSF47616">
    <property type="entry name" value="GST C-terminal domain-like"/>
    <property type="match status" value="1"/>
</dbReference>
<dbReference type="Pfam" id="PF13417">
    <property type="entry name" value="GST_N_3"/>
    <property type="match status" value="1"/>
</dbReference>
<dbReference type="GO" id="GO:0006749">
    <property type="term" value="P:glutathione metabolic process"/>
    <property type="evidence" value="ECO:0007669"/>
    <property type="project" value="TreeGrafter"/>
</dbReference>
<dbReference type="InterPro" id="IPR040079">
    <property type="entry name" value="Glutathione_S-Trfase"/>
</dbReference>
<dbReference type="Gene3D" id="1.20.1050.10">
    <property type="match status" value="1"/>
</dbReference>
<reference evidence="3" key="1">
    <citation type="submission" date="2016-04" db="EMBL/GenBank/DDBJ databases">
        <title>Characterization and Expression Profiles of Fifteen Delta- Class Glutathione S-transferases Genes From Liposcelis entomophila.</title>
        <authorList>
            <person name="Wei D.D."/>
            <person name="Jing T.X."/>
            <person name="Wang J.J."/>
            <person name="Jing T.X."/>
        </authorList>
    </citation>
    <scope>NUCLEOTIDE SEQUENCE</scope>
</reference>
<feature type="domain" description="GST N-terminal" evidence="1">
    <location>
        <begin position="2"/>
        <end position="83"/>
    </location>
</feature>
<protein>
    <submittedName>
        <fullName evidence="3">GSTd3</fullName>
    </submittedName>
</protein>
<dbReference type="PROSITE" id="PS50404">
    <property type="entry name" value="GST_NTER"/>
    <property type="match status" value="1"/>
</dbReference>
<dbReference type="InterPro" id="IPR010987">
    <property type="entry name" value="Glutathione-S-Trfase_C-like"/>
</dbReference>
<proteinExistence type="evidence at transcript level"/>
<dbReference type="SFLD" id="SFLDG00358">
    <property type="entry name" value="Main_(cytGST)"/>
    <property type="match status" value="1"/>
</dbReference>
<dbReference type="Pfam" id="PF00043">
    <property type="entry name" value="GST_C"/>
    <property type="match status" value="1"/>
</dbReference>
<dbReference type="InterPro" id="IPR004045">
    <property type="entry name" value="Glutathione_S-Trfase_N"/>
</dbReference>
<feature type="domain" description="GST C-terminal" evidence="2">
    <location>
        <begin position="89"/>
        <end position="214"/>
    </location>
</feature>
<dbReference type="PANTHER" id="PTHR43969:SF7">
    <property type="entry name" value="GST-CONTAINING FLYWCH ZINC-FINGER PROTEIN"/>
    <property type="match status" value="1"/>
</dbReference>
<organism evidence="3">
    <name type="scientific">Liposcelis entomophila</name>
    <dbReference type="NCBI Taxonomy" id="550478"/>
    <lineage>
        <taxon>Eukaryota</taxon>
        <taxon>Metazoa</taxon>
        <taxon>Ecdysozoa</taxon>
        <taxon>Arthropoda</taxon>
        <taxon>Hexapoda</taxon>
        <taxon>Insecta</taxon>
        <taxon>Pterygota</taxon>
        <taxon>Neoptera</taxon>
        <taxon>Paraneoptera</taxon>
        <taxon>Psocodea</taxon>
        <taxon>Troctomorpha</taxon>
        <taxon>Liposcelidetae</taxon>
        <taxon>Liposcelididae</taxon>
        <taxon>Liposcelis</taxon>
    </lineage>
</organism>
<dbReference type="SUPFAM" id="SSF52833">
    <property type="entry name" value="Thioredoxin-like"/>
    <property type="match status" value="1"/>
</dbReference>
<dbReference type="CDD" id="cd03177">
    <property type="entry name" value="GST_C_Delta_Epsilon"/>
    <property type="match status" value="1"/>
</dbReference>
<dbReference type="EMBL" id="KX018742">
    <property type="protein sequence ID" value="APC23396.1"/>
    <property type="molecule type" value="mRNA"/>
</dbReference>
<name>A0A1J0F586_9NEOP</name>
<dbReference type="InterPro" id="IPR036249">
    <property type="entry name" value="Thioredoxin-like_sf"/>
</dbReference>
<sequence>MGKIKFYWSIVSPPSRVVKLVLDILKIPADEVEIDVMNGGSRSPEYLKVNPEGKVPAIDDNGLILTESRAIIQYLVEKYGKDDSLYPRDLAARALVHSRLYFDNGSLWPLLHEVYGPLFYGEEVNPDSVKRVQENMQSVEGFLQKNKWIAGPNLTIADISFACIIAGLQPLFDFDISPYPKTVAWLKECSKSIPNYKLIEEGDRVLKIEMDKIPKKS</sequence>
<evidence type="ECO:0000313" key="3">
    <source>
        <dbReference type="EMBL" id="APC23396.1"/>
    </source>
</evidence>
<dbReference type="InterPro" id="IPR036282">
    <property type="entry name" value="Glutathione-S-Trfase_C_sf"/>
</dbReference>
<dbReference type="SFLD" id="SFLDG01153">
    <property type="entry name" value="Main.4:_Theta-like"/>
    <property type="match status" value="1"/>
</dbReference>
<dbReference type="InterPro" id="IPR004046">
    <property type="entry name" value="GST_C"/>
</dbReference>
<dbReference type="SFLD" id="SFLDS00019">
    <property type="entry name" value="Glutathione_Transferase_(cytos"/>
    <property type="match status" value="1"/>
</dbReference>